<proteinExistence type="inferred from homology"/>
<evidence type="ECO:0000256" key="4">
    <source>
        <dbReference type="SAM" id="MobiDB-lite"/>
    </source>
</evidence>
<dbReference type="Proteomes" id="UP000613740">
    <property type="component" value="Unassembled WGS sequence"/>
</dbReference>
<evidence type="ECO:0000313" key="5">
    <source>
        <dbReference type="EMBL" id="KAG2442007.1"/>
    </source>
</evidence>
<name>A0A835TE28_9CHLO</name>
<dbReference type="Gene3D" id="1.25.70.10">
    <property type="entry name" value="Transcription termination factor 3, mitochondrial"/>
    <property type="match status" value="1"/>
</dbReference>
<accession>A0A835TE28</accession>
<evidence type="ECO:0000313" key="6">
    <source>
        <dbReference type="Proteomes" id="UP000613740"/>
    </source>
</evidence>
<keyword evidence="2" id="KW-0806">Transcription termination</keyword>
<dbReference type="EMBL" id="JAEHOD010000034">
    <property type="protein sequence ID" value="KAG2442007.1"/>
    <property type="molecule type" value="Genomic_DNA"/>
</dbReference>
<keyword evidence="3" id="KW-0809">Transit peptide</keyword>
<protein>
    <submittedName>
        <fullName evidence="5">Uncharacterized protein</fullName>
    </submittedName>
</protein>
<sequence>MRGLAECPKAQRPRWERGCVLLAARPSGVFQHQRPCITAPTCRRIARHANVEVRAANTGSWHTTSVTRRRGPGPRHSALVGDLVTALALPAEPAADELARWINNLDVLSDVAGAGGRERVRKAVLAHPSLLAADLERWHSFFVAGFGLPPDSFAKLAADCPALLTHGDVWTAGCIMLFFKSMGWRNKDIAQRIIGYYPQLLLLDRGRDIDPVVRFLDRLDCRGDNLRLLVWEYPRIFDKDYRRHIRKFQYLGVYGLSLHSKAAAAVAEAAATDGGDGSPQPGCSGTSPAAPEWI</sequence>
<reference evidence="5" key="1">
    <citation type="journal article" date="2020" name="bioRxiv">
        <title>Comparative genomics of Chlamydomonas.</title>
        <authorList>
            <person name="Craig R.J."/>
            <person name="Hasan A.R."/>
            <person name="Ness R.W."/>
            <person name="Keightley P.D."/>
        </authorList>
    </citation>
    <scope>NUCLEOTIDE SEQUENCE</scope>
    <source>
        <strain evidence="5">CCAP 11/173</strain>
    </source>
</reference>
<dbReference type="InterPro" id="IPR038538">
    <property type="entry name" value="MTERF_sf"/>
</dbReference>
<comment type="caution">
    <text evidence="5">The sequence shown here is derived from an EMBL/GenBank/DDBJ whole genome shotgun (WGS) entry which is preliminary data.</text>
</comment>
<evidence type="ECO:0000256" key="3">
    <source>
        <dbReference type="ARBA" id="ARBA00022946"/>
    </source>
</evidence>
<dbReference type="Pfam" id="PF02536">
    <property type="entry name" value="mTERF"/>
    <property type="match status" value="1"/>
</dbReference>
<dbReference type="GO" id="GO:0006353">
    <property type="term" value="P:DNA-templated transcription termination"/>
    <property type="evidence" value="ECO:0007669"/>
    <property type="project" value="UniProtKB-KW"/>
</dbReference>
<keyword evidence="6" id="KW-1185">Reference proteome</keyword>
<keyword evidence="2" id="KW-0805">Transcription regulation</keyword>
<gene>
    <name evidence="5" type="ORF">HYH02_009799</name>
</gene>
<organism evidence="5 6">
    <name type="scientific">Chlamydomonas schloesseri</name>
    <dbReference type="NCBI Taxonomy" id="2026947"/>
    <lineage>
        <taxon>Eukaryota</taxon>
        <taxon>Viridiplantae</taxon>
        <taxon>Chlorophyta</taxon>
        <taxon>core chlorophytes</taxon>
        <taxon>Chlorophyceae</taxon>
        <taxon>CS clade</taxon>
        <taxon>Chlamydomonadales</taxon>
        <taxon>Chlamydomonadaceae</taxon>
        <taxon>Chlamydomonas</taxon>
    </lineage>
</organism>
<evidence type="ECO:0000256" key="1">
    <source>
        <dbReference type="ARBA" id="ARBA00007692"/>
    </source>
</evidence>
<feature type="region of interest" description="Disordered" evidence="4">
    <location>
        <begin position="271"/>
        <end position="294"/>
    </location>
</feature>
<comment type="similarity">
    <text evidence="1">Belongs to the mTERF family.</text>
</comment>
<dbReference type="InterPro" id="IPR003690">
    <property type="entry name" value="MTERF"/>
</dbReference>
<dbReference type="AlphaFoldDB" id="A0A835TE28"/>
<dbReference type="OrthoDB" id="540100at2759"/>
<dbReference type="GO" id="GO:0003676">
    <property type="term" value="F:nucleic acid binding"/>
    <property type="evidence" value="ECO:0007669"/>
    <property type="project" value="InterPro"/>
</dbReference>
<evidence type="ECO:0000256" key="2">
    <source>
        <dbReference type="ARBA" id="ARBA00022472"/>
    </source>
</evidence>
<keyword evidence="2" id="KW-0804">Transcription</keyword>